<keyword evidence="5 9" id="KW-0627">Porphyrin biosynthesis</keyword>
<dbReference type="UniPathway" id="UPA00251">
    <property type="reaction ID" value="UER00320"/>
</dbReference>
<comment type="catalytic activity">
    <reaction evidence="8 9">
        <text>hydroxymethylbilane = uroporphyrinogen III + H2O</text>
        <dbReference type="Rhea" id="RHEA:18965"/>
        <dbReference type="ChEBI" id="CHEBI:15377"/>
        <dbReference type="ChEBI" id="CHEBI:57308"/>
        <dbReference type="ChEBI" id="CHEBI:57845"/>
        <dbReference type="EC" id="4.2.1.75"/>
    </reaction>
</comment>
<name>A0A238ZG43_9PROT</name>
<evidence type="ECO:0000256" key="5">
    <source>
        <dbReference type="ARBA" id="ARBA00023244"/>
    </source>
</evidence>
<evidence type="ECO:0000256" key="4">
    <source>
        <dbReference type="ARBA" id="ARBA00023239"/>
    </source>
</evidence>
<dbReference type="GO" id="GO:0006780">
    <property type="term" value="P:uroporphyrinogen III biosynthetic process"/>
    <property type="evidence" value="ECO:0007669"/>
    <property type="project" value="UniProtKB-UniRule"/>
</dbReference>
<comment type="function">
    <text evidence="6 9">Catalyzes cyclization of the linear tetrapyrrole, hydroxymethylbilane, to the macrocyclic uroporphyrinogen III.</text>
</comment>
<organism evidence="11 12">
    <name type="scientific">Methylobacillus rhizosphaerae</name>
    <dbReference type="NCBI Taxonomy" id="551994"/>
    <lineage>
        <taxon>Bacteria</taxon>
        <taxon>Pseudomonadati</taxon>
        <taxon>Pseudomonadota</taxon>
        <taxon>Betaproteobacteria</taxon>
        <taxon>Nitrosomonadales</taxon>
        <taxon>Methylophilaceae</taxon>
        <taxon>Methylobacillus</taxon>
    </lineage>
</organism>
<evidence type="ECO:0000256" key="2">
    <source>
        <dbReference type="ARBA" id="ARBA00008133"/>
    </source>
</evidence>
<dbReference type="Pfam" id="PF02602">
    <property type="entry name" value="HEM4"/>
    <property type="match status" value="1"/>
</dbReference>
<dbReference type="PANTHER" id="PTHR38042">
    <property type="entry name" value="UROPORPHYRINOGEN-III SYNTHASE, CHLOROPLASTIC"/>
    <property type="match status" value="1"/>
</dbReference>
<dbReference type="InterPro" id="IPR039793">
    <property type="entry name" value="UROS/Hem4"/>
</dbReference>
<evidence type="ECO:0000256" key="3">
    <source>
        <dbReference type="ARBA" id="ARBA00013109"/>
    </source>
</evidence>
<dbReference type="OrthoDB" id="9787650at2"/>
<gene>
    <name evidence="11" type="ORF">SAMN05192560_1259</name>
</gene>
<dbReference type="Proteomes" id="UP000198305">
    <property type="component" value="Unassembled WGS sequence"/>
</dbReference>
<evidence type="ECO:0000256" key="7">
    <source>
        <dbReference type="ARBA" id="ARBA00040167"/>
    </source>
</evidence>
<evidence type="ECO:0000256" key="6">
    <source>
        <dbReference type="ARBA" id="ARBA00037589"/>
    </source>
</evidence>
<dbReference type="SUPFAM" id="SSF69618">
    <property type="entry name" value="HemD-like"/>
    <property type="match status" value="1"/>
</dbReference>
<accession>A0A238ZG43</accession>
<dbReference type="RefSeq" id="WP_089375362.1">
    <property type="nucleotide sequence ID" value="NZ_FZOA01000004.1"/>
</dbReference>
<evidence type="ECO:0000313" key="12">
    <source>
        <dbReference type="Proteomes" id="UP000198305"/>
    </source>
</evidence>
<proteinExistence type="inferred from homology"/>
<evidence type="ECO:0000259" key="10">
    <source>
        <dbReference type="Pfam" id="PF02602"/>
    </source>
</evidence>
<dbReference type="CDD" id="cd06578">
    <property type="entry name" value="HemD"/>
    <property type="match status" value="1"/>
</dbReference>
<evidence type="ECO:0000256" key="8">
    <source>
        <dbReference type="ARBA" id="ARBA00048617"/>
    </source>
</evidence>
<keyword evidence="12" id="KW-1185">Reference proteome</keyword>
<evidence type="ECO:0000256" key="1">
    <source>
        <dbReference type="ARBA" id="ARBA00004772"/>
    </source>
</evidence>
<dbReference type="GO" id="GO:0004852">
    <property type="term" value="F:uroporphyrinogen-III synthase activity"/>
    <property type="evidence" value="ECO:0007669"/>
    <property type="project" value="UniProtKB-UniRule"/>
</dbReference>
<feature type="domain" description="Tetrapyrrole biosynthesis uroporphyrinogen III synthase" evidence="10">
    <location>
        <begin position="20"/>
        <end position="249"/>
    </location>
</feature>
<dbReference type="Gene3D" id="3.40.50.10090">
    <property type="match status" value="2"/>
</dbReference>
<dbReference type="AlphaFoldDB" id="A0A238ZG43"/>
<evidence type="ECO:0000313" key="11">
    <source>
        <dbReference type="EMBL" id="SNR81673.1"/>
    </source>
</evidence>
<dbReference type="EC" id="4.2.1.75" evidence="3 9"/>
<reference evidence="12" key="1">
    <citation type="submission" date="2017-06" db="EMBL/GenBank/DDBJ databases">
        <authorList>
            <person name="Varghese N."/>
            <person name="Submissions S."/>
        </authorList>
    </citation>
    <scope>NUCLEOTIDE SEQUENCE [LARGE SCALE GENOMIC DNA]</scope>
    <source>
        <strain evidence="12">Ca-68</strain>
    </source>
</reference>
<sequence>MISLANRHIAITRPPGQAKRLTSLVEAAGGTVIDFPLITIAALEDYAHFEQVIADFPSYDWVIFISSNAVQHAMPRLMARFPSWPWPAKPRFAAIGPVTATELQHYGVHHVLQPEQRFDSEALLTLMEMQHVQHQRIMIVRGIGGRELMADTLRHRGATVHFAECYRRINPQTDTKKLHLLWQNKQLDSIVVTSSEAMRHLLAMTGNGSAEWLRDLTIYVNHARIAEQPSRLGLRVVTADMPGDDAMLQCLSKVNHD</sequence>
<dbReference type="EMBL" id="FZOA01000004">
    <property type="protein sequence ID" value="SNR81673.1"/>
    <property type="molecule type" value="Genomic_DNA"/>
</dbReference>
<dbReference type="InterPro" id="IPR003754">
    <property type="entry name" value="4pyrrol_synth_uPrphyn_synth"/>
</dbReference>
<protein>
    <recommendedName>
        <fullName evidence="7 9">Uroporphyrinogen-III synthase</fullName>
        <ecNumber evidence="3 9">4.2.1.75</ecNumber>
    </recommendedName>
</protein>
<comment type="similarity">
    <text evidence="2 9">Belongs to the uroporphyrinogen-III synthase family.</text>
</comment>
<comment type="pathway">
    <text evidence="1 9">Porphyrin-containing compound metabolism; protoporphyrin-IX biosynthesis; coproporphyrinogen-III from 5-aminolevulinate: step 3/4.</text>
</comment>
<dbReference type="PANTHER" id="PTHR38042:SF1">
    <property type="entry name" value="UROPORPHYRINOGEN-III SYNTHASE, CHLOROPLASTIC"/>
    <property type="match status" value="1"/>
</dbReference>
<dbReference type="InterPro" id="IPR036108">
    <property type="entry name" value="4pyrrol_syn_uPrphyn_synt_sf"/>
</dbReference>
<dbReference type="GO" id="GO:0006782">
    <property type="term" value="P:protoporphyrinogen IX biosynthetic process"/>
    <property type="evidence" value="ECO:0007669"/>
    <property type="project" value="UniProtKB-UniRule"/>
</dbReference>
<evidence type="ECO:0000256" key="9">
    <source>
        <dbReference type="RuleBase" id="RU366031"/>
    </source>
</evidence>
<keyword evidence="4 9" id="KW-0456">Lyase</keyword>